<evidence type="ECO:0000256" key="7">
    <source>
        <dbReference type="SAM" id="Phobius"/>
    </source>
</evidence>
<feature type="transmembrane region" description="Helical" evidence="7">
    <location>
        <begin position="326"/>
        <end position="345"/>
    </location>
</feature>
<keyword evidence="3" id="KW-0813">Transport</keyword>
<dbReference type="PROSITE" id="PS01116">
    <property type="entry name" value="XANTH_URACIL_PERMASE"/>
    <property type="match status" value="1"/>
</dbReference>
<keyword evidence="5 7" id="KW-1133">Transmembrane helix</keyword>
<dbReference type="InterPro" id="IPR006042">
    <property type="entry name" value="Xan_ur_permease"/>
</dbReference>
<dbReference type="PATRIC" id="fig|1423770.3.peg.1604"/>
<dbReference type="PANTHER" id="PTHR42810">
    <property type="entry name" value="PURINE PERMEASE C1399.01C-RELATED"/>
    <property type="match status" value="1"/>
</dbReference>
<feature type="transmembrane region" description="Helical" evidence="7">
    <location>
        <begin position="247"/>
        <end position="265"/>
    </location>
</feature>
<feature type="transmembrane region" description="Helical" evidence="7">
    <location>
        <begin position="391"/>
        <end position="407"/>
    </location>
</feature>
<evidence type="ECO:0000313" key="9">
    <source>
        <dbReference type="Proteomes" id="UP000050872"/>
    </source>
</evidence>
<proteinExistence type="inferred from homology"/>
<feature type="transmembrane region" description="Helical" evidence="7">
    <location>
        <begin position="64"/>
        <end position="80"/>
    </location>
</feature>
<dbReference type="EMBL" id="AZEZ01000027">
    <property type="protein sequence ID" value="KRL44871.1"/>
    <property type="molecule type" value="Genomic_DNA"/>
</dbReference>
<evidence type="ECO:0000313" key="8">
    <source>
        <dbReference type="EMBL" id="KRL44871.1"/>
    </source>
</evidence>
<dbReference type="Proteomes" id="UP000050872">
    <property type="component" value="Unassembled WGS sequence"/>
</dbReference>
<evidence type="ECO:0000256" key="3">
    <source>
        <dbReference type="ARBA" id="ARBA00022448"/>
    </source>
</evidence>
<dbReference type="InterPro" id="IPR006043">
    <property type="entry name" value="NCS2"/>
</dbReference>
<feature type="transmembrane region" description="Helical" evidence="7">
    <location>
        <begin position="357"/>
        <end position="379"/>
    </location>
</feature>
<feature type="transmembrane region" description="Helical" evidence="7">
    <location>
        <begin position="201"/>
        <end position="227"/>
    </location>
</feature>
<protein>
    <submittedName>
        <fullName evidence="8">Uracil transport protein</fullName>
    </submittedName>
</protein>
<dbReference type="NCBIfam" id="TIGR00801">
    <property type="entry name" value="ncs2"/>
    <property type="match status" value="1"/>
</dbReference>
<accession>A0A0R1QJ37</accession>
<feature type="transmembrane region" description="Helical" evidence="7">
    <location>
        <begin position="144"/>
        <end position="162"/>
    </location>
</feature>
<evidence type="ECO:0000256" key="1">
    <source>
        <dbReference type="ARBA" id="ARBA00004141"/>
    </source>
</evidence>
<comment type="subcellular location">
    <subcellularLocation>
        <location evidence="1">Membrane</location>
        <topology evidence="1">Multi-pass membrane protein</topology>
    </subcellularLocation>
</comment>
<evidence type="ECO:0000256" key="4">
    <source>
        <dbReference type="ARBA" id="ARBA00022692"/>
    </source>
</evidence>
<comment type="caution">
    <text evidence="8">The sequence shown here is derived from an EMBL/GenBank/DDBJ whole genome shotgun (WGS) entry which is preliminary data.</text>
</comment>
<evidence type="ECO:0000256" key="5">
    <source>
        <dbReference type="ARBA" id="ARBA00022989"/>
    </source>
</evidence>
<keyword evidence="4 7" id="KW-0812">Transmembrane</keyword>
<dbReference type="PANTHER" id="PTHR42810:SF2">
    <property type="entry name" value="PURINE PERMEASE C1399.01C-RELATED"/>
    <property type="match status" value="1"/>
</dbReference>
<evidence type="ECO:0000256" key="2">
    <source>
        <dbReference type="ARBA" id="ARBA00008821"/>
    </source>
</evidence>
<keyword evidence="6 7" id="KW-0472">Membrane</keyword>
<feature type="transmembrane region" description="Helical" evidence="7">
    <location>
        <begin position="174"/>
        <end position="194"/>
    </location>
</feature>
<dbReference type="GO" id="GO:0042907">
    <property type="term" value="F:xanthine transmembrane transporter activity"/>
    <property type="evidence" value="ECO:0007669"/>
    <property type="project" value="TreeGrafter"/>
</dbReference>
<dbReference type="AlphaFoldDB" id="A0A0R1QJ37"/>
<dbReference type="Pfam" id="PF00860">
    <property type="entry name" value="Xan_ur_permease"/>
    <property type="match status" value="1"/>
</dbReference>
<feature type="transmembrane region" description="Helical" evidence="7">
    <location>
        <begin position="112"/>
        <end position="132"/>
    </location>
</feature>
<evidence type="ECO:0000256" key="6">
    <source>
        <dbReference type="ARBA" id="ARBA00023136"/>
    </source>
</evidence>
<name>A0A0R1QJ37_9LACO</name>
<sequence>MQKNINWGDVFLSTNDEQYRNPDAVLDVYEKPPLSSWAFLSLQHLFSMFGATVLVPLLVGLDPSIALFSSGVGTLIHILITHRKIPAYMSSSFSFIVPMVSLMKTVGYPGVAQGTIAVGCVYLIVSLIVGFVGSDWIDKALPPIVVGPIIIVIGMSVAGSAANNAMMNGSHYDLKYFGIAMFTLFLTVLLNMYLRGFWSNIAILLGIVGGYILSVFCGIVDFSKVVSTPWFKLPAFDLMFVNYMPHQIYWGAILSFAPIAFVTMAEHLGHIMVLDELTNRDFFKDPGLHKTLAGDGTASIVAAFLGGPPVTSYGENIGVMAVNKIFSVYVVIGAAVFAALFGFVGKLSALIQTVPGPVIGGISFMLFGVISSSGLRILVDNKVDFNEKRNLMIASVIMVIGIGNAYLQMGSFQFTGVGVATVVGIVLNLILPKHALSENWDEKKDNWKEDSKNPGTK</sequence>
<gene>
    <name evidence="8" type="ORF">FD29_GL001566</name>
</gene>
<feature type="transmembrane region" description="Helical" evidence="7">
    <location>
        <begin position="413"/>
        <end position="431"/>
    </location>
</feature>
<organism evidence="8 9">
    <name type="scientific">Companilactobacillus mindensis DSM 14500</name>
    <dbReference type="NCBI Taxonomy" id="1423770"/>
    <lineage>
        <taxon>Bacteria</taxon>
        <taxon>Bacillati</taxon>
        <taxon>Bacillota</taxon>
        <taxon>Bacilli</taxon>
        <taxon>Lactobacillales</taxon>
        <taxon>Lactobacillaceae</taxon>
        <taxon>Companilactobacillus</taxon>
    </lineage>
</organism>
<dbReference type="STRING" id="1423770.FD29_GL001566"/>
<feature type="transmembrane region" description="Helical" evidence="7">
    <location>
        <begin position="37"/>
        <end position="58"/>
    </location>
</feature>
<keyword evidence="9" id="KW-1185">Reference proteome</keyword>
<dbReference type="GO" id="GO:0005886">
    <property type="term" value="C:plasma membrane"/>
    <property type="evidence" value="ECO:0007669"/>
    <property type="project" value="UniProtKB-ARBA"/>
</dbReference>
<reference evidence="8 9" key="1">
    <citation type="journal article" date="2015" name="Genome Announc.">
        <title>Expanding the biotechnology potential of lactobacilli through comparative genomics of 213 strains and associated genera.</title>
        <authorList>
            <person name="Sun Z."/>
            <person name="Harris H.M."/>
            <person name="McCann A."/>
            <person name="Guo C."/>
            <person name="Argimon S."/>
            <person name="Zhang W."/>
            <person name="Yang X."/>
            <person name="Jeffery I.B."/>
            <person name="Cooney J.C."/>
            <person name="Kagawa T.F."/>
            <person name="Liu W."/>
            <person name="Song Y."/>
            <person name="Salvetti E."/>
            <person name="Wrobel A."/>
            <person name="Rasinkangas P."/>
            <person name="Parkhill J."/>
            <person name="Rea M.C."/>
            <person name="O'Sullivan O."/>
            <person name="Ritari J."/>
            <person name="Douillard F.P."/>
            <person name="Paul Ross R."/>
            <person name="Yang R."/>
            <person name="Briner A.E."/>
            <person name="Felis G.E."/>
            <person name="de Vos W.M."/>
            <person name="Barrangou R."/>
            <person name="Klaenhammer T.R."/>
            <person name="Caufield P.W."/>
            <person name="Cui Y."/>
            <person name="Zhang H."/>
            <person name="O'Toole P.W."/>
        </authorList>
    </citation>
    <scope>NUCLEOTIDE SEQUENCE [LARGE SCALE GENOMIC DNA]</scope>
    <source>
        <strain evidence="8 9">DSM 14500</strain>
    </source>
</reference>
<comment type="similarity">
    <text evidence="2">Belongs to the nucleobase:cation symporter-2 (NCS2) (TC 2.A.40) family.</text>
</comment>